<evidence type="ECO:0000313" key="2">
    <source>
        <dbReference type="Proteomes" id="UP000001219"/>
    </source>
</evidence>
<name>D0L3L2_GORB4</name>
<dbReference type="KEGG" id="gbr:Gbro_0899"/>
<organism evidence="1 2">
    <name type="scientific">Gordonia bronchialis (strain ATCC 25592 / DSM 43247 / BCRC 13721 / JCM 3198 / KCTC 3076 / NBRC 16047 / NCTC 10667)</name>
    <name type="common">Rhodococcus bronchialis</name>
    <dbReference type="NCBI Taxonomy" id="526226"/>
    <lineage>
        <taxon>Bacteria</taxon>
        <taxon>Bacillati</taxon>
        <taxon>Actinomycetota</taxon>
        <taxon>Actinomycetes</taxon>
        <taxon>Mycobacteriales</taxon>
        <taxon>Gordoniaceae</taxon>
        <taxon>Gordonia</taxon>
    </lineage>
</organism>
<reference evidence="1 2" key="2">
    <citation type="journal article" date="2010" name="Stand. Genomic Sci.">
        <title>Complete genome sequence of Gordonia bronchialis type strain (3410).</title>
        <authorList>
            <person name="Ivanova N."/>
            <person name="Sikorski J."/>
            <person name="Jando M."/>
            <person name="Lapidus A."/>
            <person name="Nolan M."/>
            <person name="Lucas S."/>
            <person name="Del Rio T.G."/>
            <person name="Tice H."/>
            <person name="Copeland A."/>
            <person name="Cheng J.F."/>
            <person name="Chen F."/>
            <person name="Bruce D."/>
            <person name="Goodwin L."/>
            <person name="Pitluck S."/>
            <person name="Mavromatis K."/>
            <person name="Ovchinnikova G."/>
            <person name="Pati A."/>
            <person name="Chen A."/>
            <person name="Palaniappan K."/>
            <person name="Land M."/>
            <person name="Hauser L."/>
            <person name="Chang Y.J."/>
            <person name="Jeffries C.D."/>
            <person name="Chain P."/>
            <person name="Saunders E."/>
            <person name="Han C."/>
            <person name="Detter J.C."/>
            <person name="Brettin T."/>
            <person name="Rohde M."/>
            <person name="Goker M."/>
            <person name="Bristow J."/>
            <person name="Eisen J.A."/>
            <person name="Markowitz V."/>
            <person name="Hugenholtz P."/>
            <person name="Klenk H.P."/>
            <person name="Kyrpides N.C."/>
        </authorList>
    </citation>
    <scope>NUCLEOTIDE SEQUENCE [LARGE SCALE GENOMIC DNA]</scope>
    <source>
        <strain evidence="2">ATCC 25592 / DSM 43247 / BCRC 13721 / JCM 3198 / KCTC 3076 / NBRC 16047 / NCTC 10667</strain>
    </source>
</reference>
<keyword evidence="2" id="KW-1185">Reference proteome</keyword>
<dbReference type="HOGENOM" id="CLU_2368913_0_0_11"/>
<proteinExistence type="predicted"/>
<protein>
    <submittedName>
        <fullName evidence="1">Uncharacterized protein</fullName>
    </submittedName>
</protein>
<dbReference type="Proteomes" id="UP000001219">
    <property type="component" value="Chromosome"/>
</dbReference>
<dbReference type="EMBL" id="CP001802">
    <property type="protein sequence ID" value="ACY20211.1"/>
    <property type="molecule type" value="Genomic_DNA"/>
</dbReference>
<accession>D0L3L2</accession>
<evidence type="ECO:0000313" key="1">
    <source>
        <dbReference type="EMBL" id="ACY20211.1"/>
    </source>
</evidence>
<dbReference type="AlphaFoldDB" id="D0L3L2"/>
<gene>
    <name evidence="1" type="ordered locus">Gbro_0899</name>
</gene>
<dbReference type="STRING" id="526226.Gbro_0899"/>
<sequence>MWYGDGEDWDIPPEVRVLVDTVMMFIQRRMEGVKWLGRFRGPITRFGGRRLVSKLNKVATAGMGEINASDDLCATLKNWIVLPEKDGASASGAAS</sequence>
<reference evidence="2" key="1">
    <citation type="submission" date="2009-10" db="EMBL/GenBank/DDBJ databases">
        <title>The complete chromosome of Gordonia bronchialis DSM 43247.</title>
        <authorList>
            <consortium name="US DOE Joint Genome Institute (JGI-PGF)"/>
            <person name="Lucas S."/>
            <person name="Copeland A."/>
            <person name="Lapidus A."/>
            <person name="Glavina del Rio T."/>
            <person name="Dalin E."/>
            <person name="Tice H."/>
            <person name="Bruce D."/>
            <person name="Goodwin L."/>
            <person name="Pitluck S."/>
            <person name="Kyrpides N."/>
            <person name="Mavromatis K."/>
            <person name="Ivanova N."/>
            <person name="Ovchinnikova G."/>
            <person name="Saunders E."/>
            <person name="Brettin T."/>
            <person name="Detter J.C."/>
            <person name="Han C."/>
            <person name="Larimer F."/>
            <person name="Land M."/>
            <person name="Hauser L."/>
            <person name="Markowitz V."/>
            <person name="Cheng J.-F."/>
            <person name="Hugenholtz P."/>
            <person name="Woyke T."/>
            <person name="Wu D."/>
            <person name="Jando M."/>
            <person name="Schneider S."/>
            <person name="Goeker M."/>
            <person name="Klenk H.-P."/>
            <person name="Eisen J.A."/>
        </authorList>
    </citation>
    <scope>NUCLEOTIDE SEQUENCE [LARGE SCALE GENOMIC DNA]</scope>
    <source>
        <strain evidence="2">ATCC 25592 / DSM 43247 / BCRC 13721 / JCM 3198 / KCTC 3076 / NBRC 16047 / NCTC 10667</strain>
    </source>
</reference>